<dbReference type="InterPro" id="IPR000073">
    <property type="entry name" value="AB_hydrolase_1"/>
</dbReference>
<reference evidence="4" key="1">
    <citation type="submission" date="2020-09" db="EMBL/GenBank/DDBJ databases">
        <title>Genome seq and assembly of Limnohabitants sp.</title>
        <authorList>
            <person name="Chhetri G."/>
        </authorList>
    </citation>
    <scope>NUCLEOTIDE SEQUENCE</scope>
    <source>
        <strain evidence="4">JUR4</strain>
    </source>
</reference>
<dbReference type="PANTHER" id="PTHR43329">
    <property type="entry name" value="EPOXIDE HYDROLASE"/>
    <property type="match status" value="1"/>
</dbReference>
<gene>
    <name evidence="4" type="ORF">IC609_03535</name>
</gene>
<comment type="caution">
    <text evidence="4">The sequence shown here is derived from an EMBL/GenBank/DDBJ whole genome shotgun (WGS) entry which is preliminary data.</text>
</comment>
<keyword evidence="5" id="KW-1185">Reference proteome</keyword>
<dbReference type="InterPro" id="IPR029058">
    <property type="entry name" value="AB_hydrolase_fold"/>
</dbReference>
<proteinExistence type="predicted"/>
<dbReference type="Pfam" id="PF12973">
    <property type="entry name" value="Cupin_7"/>
    <property type="match status" value="1"/>
</dbReference>
<dbReference type="InterPro" id="IPR025979">
    <property type="entry name" value="ChrR-like_cupin_dom"/>
</dbReference>
<protein>
    <submittedName>
        <fullName evidence="4">Alpha/beta fold hydrolase</fullName>
    </submittedName>
</protein>
<keyword evidence="1 4" id="KW-0378">Hydrolase</keyword>
<dbReference type="Proteomes" id="UP000647424">
    <property type="component" value="Unassembled WGS sequence"/>
</dbReference>
<name>A0A927FDZ9_9BURK</name>
<dbReference type="CDD" id="cd20302">
    <property type="entry name" value="cupin_DAD"/>
    <property type="match status" value="1"/>
</dbReference>
<dbReference type="AlphaFoldDB" id="A0A927FDZ9"/>
<organism evidence="4 5">
    <name type="scientific">Limnohabitans radicicola</name>
    <dbReference type="NCBI Taxonomy" id="2771427"/>
    <lineage>
        <taxon>Bacteria</taxon>
        <taxon>Pseudomonadati</taxon>
        <taxon>Pseudomonadota</taxon>
        <taxon>Betaproteobacteria</taxon>
        <taxon>Burkholderiales</taxon>
        <taxon>Comamonadaceae</taxon>
        <taxon>Limnohabitans</taxon>
    </lineage>
</organism>
<feature type="domain" description="AB hydrolase-1" evidence="2">
    <location>
        <begin position="32"/>
        <end position="275"/>
    </location>
</feature>
<evidence type="ECO:0000256" key="1">
    <source>
        <dbReference type="ARBA" id="ARBA00022801"/>
    </source>
</evidence>
<evidence type="ECO:0000259" key="2">
    <source>
        <dbReference type="Pfam" id="PF00561"/>
    </source>
</evidence>
<dbReference type="RefSeq" id="WP_191818063.1">
    <property type="nucleotide sequence ID" value="NZ_JACYFT010000001.1"/>
</dbReference>
<dbReference type="Gene3D" id="3.40.50.1820">
    <property type="entry name" value="alpha/beta hydrolase"/>
    <property type="match status" value="1"/>
</dbReference>
<dbReference type="SUPFAM" id="SSF53474">
    <property type="entry name" value="alpha/beta-Hydrolases"/>
    <property type="match status" value="1"/>
</dbReference>
<evidence type="ECO:0000313" key="4">
    <source>
        <dbReference type="EMBL" id="MBD8049604.1"/>
    </source>
</evidence>
<dbReference type="Gene3D" id="2.60.120.10">
    <property type="entry name" value="Jelly Rolls"/>
    <property type="match status" value="1"/>
</dbReference>
<feature type="domain" description="ChrR-like cupin" evidence="3">
    <location>
        <begin position="334"/>
        <end position="431"/>
    </location>
</feature>
<dbReference type="InterPro" id="IPR011051">
    <property type="entry name" value="RmlC_Cupin_sf"/>
</dbReference>
<accession>A0A927FDZ9</accession>
<evidence type="ECO:0000313" key="5">
    <source>
        <dbReference type="Proteomes" id="UP000647424"/>
    </source>
</evidence>
<dbReference type="SUPFAM" id="SSF51182">
    <property type="entry name" value="RmlC-like cupins"/>
    <property type="match status" value="1"/>
</dbReference>
<dbReference type="Pfam" id="PF00561">
    <property type="entry name" value="Abhydrolase_1"/>
    <property type="match status" value="1"/>
</dbReference>
<dbReference type="InterPro" id="IPR014710">
    <property type="entry name" value="RmlC-like_jellyroll"/>
</dbReference>
<dbReference type="PRINTS" id="PR00412">
    <property type="entry name" value="EPOXHYDRLASE"/>
</dbReference>
<dbReference type="InterPro" id="IPR000639">
    <property type="entry name" value="Epox_hydrolase-like"/>
</dbReference>
<dbReference type="EMBL" id="JACYFT010000001">
    <property type="protein sequence ID" value="MBD8049604.1"/>
    <property type="molecule type" value="Genomic_DNA"/>
</dbReference>
<sequence length="481" mass="53755">MERELGLNLELRHEWANLGDVRLHYVTGGQGPTIVLLHGWPQTWYMWRDVLPGLMQRYRVIAVDMRGLGDSSRPATGYDTRTVAQDIWRLMTEVLDERCFHVVAHDWGGPVAYALAALHRQAVMSMAIFDAPVPGDGSALTAMGRWHFGFHAESDLPEALIEGREDIYLRHMFSKAGARPDAVSEEAQREYIRAYSQPGAMRAGFNYYREMARNARDNKAFIAQGKLQMPILVYGGGNKIVGRSMYAVDSWQRVASDVRGGVAEGCGHWIPEERPAWVVERLMEFFTDVDAGRAAAANAPRPAHAAAVSAASQNLPAPTTQKANAMFHETIDTALIDVEALPWMPFSPYSEEIFLKLIKVDPIRGEWTTLLKLPPYTELPMHHHSGTVMVWTVTGSWRYKEHNWVANAGSFVFETAASRHTPVTVGNEEVITLNIIQGDWNVMSPEGAVLAIENWKSMVDRYVNFCKAQGLEAIDVTSFSA</sequence>
<evidence type="ECO:0000259" key="3">
    <source>
        <dbReference type="Pfam" id="PF12973"/>
    </source>
</evidence>
<dbReference type="GO" id="GO:0016787">
    <property type="term" value="F:hydrolase activity"/>
    <property type="evidence" value="ECO:0007669"/>
    <property type="project" value="UniProtKB-KW"/>
</dbReference>